<evidence type="ECO:0000313" key="3">
    <source>
        <dbReference type="Proteomes" id="UP000027987"/>
    </source>
</evidence>
<dbReference type="Proteomes" id="UP000027987">
    <property type="component" value="Chromosome"/>
</dbReference>
<dbReference type="HOGENOM" id="CLU_1904612_0_0_6"/>
<sequence>MRQLYTSPRQENIDRVAAMLAEQGIECTIENRSNYRRPSYQRFSYSQRNEDRDNWAQVWVTKADDYTRARTLLKELGIEPVVRHGEELAAARNPTPDMRRQSVATRSRRIVLLAVAGAFVVLMLRYMGVI</sequence>
<evidence type="ECO:0000256" key="1">
    <source>
        <dbReference type="SAM" id="Phobius"/>
    </source>
</evidence>
<keyword evidence="1" id="KW-0812">Transmembrane</keyword>
<keyword evidence="1" id="KW-1133">Transmembrane helix</keyword>
<organism evidence="2 3">
    <name type="scientific">Dyella japonica A8</name>
    <dbReference type="NCBI Taxonomy" id="1217721"/>
    <lineage>
        <taxon>Bacteria</taxon>
        <taxon>Pseudomonadati</taxon>
        <taxon>Pseudomonadota</taxon>
        <taxon>Gammaproteobacteria</taxon>
        <taxon>Lysobacterales</taxon>
        <taxon>Rhodanobacteraceae</taxon>
        <taxon>Dyella</taxon>
    </lineage>
</organism>
<protein>
    <submittedName>
        <fullName evidence="2">Uncharacterized protein</fullName>
    </submittedName>
</protein>
<dbReference type="KEGG" id="dja:HY57_16510"/>
<dbReference type="EMBL" id="CP008884">
    <property type="protein sequence ID" value="AIF48727.1"/>
    <property type="molecule type" value="Genomic_DNA"/>
</dbReference>
<dbReference type="AlphaFoldDB" id="A0A075K4U8"/>
<reference evidence="2 3" key="1">
    <citation type="submission" date="2014-07" db="EMBL/GenBank/DDBJ databases">
        <title>Complete Genome Sequence of Dyella japonica Strain A8 Isolated from Malaysian Tropical Soil.</title>
        <authorList>
            <person name="Hui R.K.H."/>
            <person name="Chen J.-W."/>
            <person name="Chan K.-G."/>
            <person name="Leung F.C.C."/>
        </authorList>
    </citation>
    <scope>NUCLEOTIDE SEQUENCE [LARGE SCALE GENOMIC DNA]</scope>
    <source>
        <strain evidence="2 3">A8</strain>
    </source>
</reference>
<gene>
    <name evidence="2" type="ORF">HY57_16510</name>
</gene>
<proteinExistence type="predicted"/>
<dbReference type="STRING" id="1217721.HY57_16510"/>
<dbReference type="RefSeq" id="WP_019464508.1">
    <property type="nucleotide sequence ID" value="NZ_ALOY01000128.1"/>
</dbReference>
<name>A0A075K4U8_9GAMM</name>
<keyword evidence="1" id="KW-0472">Membrane</keyword>
<accession>A0A075K4U8</accession>
<dbReference type="PATRIC" id="fig|1217721.7.peg.3387"/>
<evidence type="ECO:0000313" key="2">
    <source>
        <dbReference type="EMBL" id="AIF48727.1"/>
    </source>
</evidence>
<keyword evidence="3" id="KW-1185">Reference proteome</keyword>
<dbReference type="OrthoDB" id="5955962at2"/>
<feature type="transmembrane region" description="Helical" evidence="1">
    <location>
        <begin position="110"/>
        <end position="128"/>
    </location>
</feature>